<protein>
    <submittedName>
        <fullName evidence="1">Uncharacterized protein</fullName>
    </submittedName>
</protein>
<evidence type="ECO:0000313" key="2">
    <source>
        <dbReference type="Proteomes" id="UP000054776"/>
    </source>
</evidence>
<dbReference type="OrthoDB" id="10386092at2759"/>
<sequence>MVSRVHEDGLAYQLQNFRKGFRINKVEQTKRLRNQTGCLIGRLRFGLPYAETGQAIRDFGESEIRYLSLRLGIQFLED</sequence>
<name>A0A0V1BMJ3_TRISP</name>
<accession>A0A0V1BMJ3</accession>
<dbReference type="Proteomes" id="UP000054776">
    <property type="component" value="Unassembled WGS sequence"/>
</dbReference>
<evidence type="ECO:0000313" key="1">
    <source>
        <dbReference type="EMBL" id="KRY37954.1"/>
    </source>
</evidence>
<reference evidence="1 2" key="1">
    <citation type="submission" date="2015-01" db="EMBL/GenBank/DDBJ databases">
        <title>Evolution of Trichinella species and genotypes.</title>
        <authorList>
            <person name="Korhonen P.K."/>
            <person name="Edoardo P."/>
            <person name="Giuseppe L.R."/>
            <person name="Gasser R.B."/>
        </authorList>
    </citation>
    <scope>NUCLEOTIDE SEQUENCE [LARGE SCALE GENOMIC DNA]</scope>
    <source>
        <strain evidence="1">ISS3</strain>
    </source>
</reference>
<comment type="caution">
    <text evidence="1">The sequence shown here is derived from an EMBL/GenBank/DDBJ whole genome shotgun (WGS) entry which is preliminary data.</text>
</comment>
<keyword evidence="2" id="KW-1185">Reference proteome</keyword>
<dbReference type="AlphaFoldDB" id="A0A0V1BMJ3"/>
<organism evidence="1 2">
    <name type="scientific">Trichinella spiralis</name>
    <name type="common">Trichina worm</name>
    <dbReference type="NCBI Taxonomy" id="6334"/>
    <lineage>
        <taxon>Eukaryota</taxon>
        <taxon>Metazoa</taxon>
        <taxon>Ecdysozoa</taxon>
        <taxon>Nematoda</taxon>
        <taxon>Enoplea</taxon>
        <taxon>Dorylaimia</taxon>
        <taxon>Trichinellida</taxon>
        <taxon>Trichinellidae</taxon>
        <taxon>Trichinella</taxon>
    </lineage>
</organism>
<dbReference type="EMBL" id="JYDH01000029">
    <property type="protein sequence ID" value="KRY37954.1"/>
    <property type="molecule type" value="Genomic_DNA"/>
</dbReference>
<proteinExistence type="predicted"/>
<dbReference type="InParanoid" id="A0A0V1BMJ3"/>
<gene>
    <name evidence="1" type="ORF">T01_1574</name>
</gene>